<dbReference type="InParanoid" id="M4FD11"/>
<evidence type="ECO:0008006" key="3">
    <source>
        <dbReference type="Google" id="ProtNLM"/>
    </source>
</evidence>
<sequence>MPDYMRGYGQSVDQLDRSLVWSIKRPRAVTPSTLSEVLIGLGERFGETNARLWWEERKVRMQQHYLLREVRMQQHIKLTKR</sequence>
<protein>
    <recommendedName>
        <fullName evidence="3">BRX domain-containing protein</fullName>
    </recommendedName>
</protein>
<reference evidence="2" key="2">
    <citation type="journal article" date="2018" name="Hortic Res">
        <title>Improved Brassica rapa reference genome by single-molecule sequencing and chromosome conformation capture technologies.</title>
        <authorList>
            <person name="Zhang L."/>
            <person name="Cai X."/>
            <person name="Wu J."/>
            <person name="Liu M."/>
            <person name="Grob S."/>
            <person name="Cheng F."/>
            <person name="Liang J."/>
            <person name="Cai C."/>
            <person name="Liu Z."/>
            <person name="Liu B."/>
            <person name="Wang F."/>
            <person name="Li S."/>
            <person name="Liu F."/>
            <person name="Li X."/>
            <person name="Cheng L."/>
            <person name="Yang W."/>
            <person name="Li M.H."/>
            <person name="Grossniklaus U."/>
            <person name="Zheng H."/>
            <person name="Wang X."/>
        </authorList>
    </citation>
    <scope>NUCLEOTIDE SEQUENCE [LARGE SCALE GENOMIC DNA]</scope>
    <source>
        <strain evidence="2">cv. Chiifu-401-42</strain>
    </source>
</reference>
<name>M4FD11_BRACM</name>
<reference evidence="2" key="1">
    <citation type="journal article" date="2011" name="Nat. Genet.">
        <title>The genome of the mesopolyploid crop species Brassica rapa.</title>
        <authorList>
            <consortium name="Brassica rapa Genome Sequencing Project Consortium"/>
            <person name="Wang X."/>
            <person name="Wang H."/>
            <person name="Wang J."/>
            <person name="Sun R."/>
            <person name="Wu J."/>
            <person name="Liu S."/>
            <person name="Bai Y."/>
            <person name="Mun J.H."/>
            <person name="Bancroft I."/>
            <person name="Cheng F."/>
            <person name="Huang S."/>
            <person name="Li X."/>
            <person name="Hua W."/>
            <person name="Wang J."/>
            <person name="Wang X."/>
            <person name="Freeling M."/>
            <person name="Pires J.C."/>
            <person name="Paterson A.H."/>
            <person name="Chalhoub B."/>
            <person name="Wang B."/>
            <person name="Hayward A."/>
            <person name="Sharpe A.G."/>
            <person name="Park B.S."/>
            <person name="Weisshaar B."/>
            <person name="Liu B."/>
            <person name="Li B."/>
            <person name="Liu B."/>
            <person name="Tong C."/>
            <person name="Song C."/>
            <person name="Duran C."/>
            <person name="Peng C."/>
            <person name="Geng C."/>
            <person name="Koh C."/>
            <person name="Lin C."/>
            <person name="Edwards D."/>
            <person name="Mu D."/>
            <person name="Shen D."/>
            <person name="Soumpourou E."/>
            <person name="Li F."/>
            <person name="Fraser F."/>
            <person name="Conant G."/>
            <person name="Lassalle G."/>
            <person name="King G.J."/>
            <person name="Bonnema G."/>
            <person name="Tang H."/>
            <person name="Wang H."/>
            <person name="Belcram H."/>
            <person name="Zhou H."/>
            <person name="Hirakawa H."/>
            <person name="Abe H."/>
            <person name="Guo H."/>
            <person name="Wang H."/>
            <person name="Jin H."/>
            <person name="Parkin I.A."/>
            <person name="Batley J."/>
            <person name="Kim J.S."/>
            <person name="Just J."/>
            <person name="Li J."/>
            <person name="Xu J."/>
            <person name="Deng J."/>
            <person name="Kim J.A."/>
            <person name="Li J."/>
            <person name="Yu J."/>
            <person name="Meng J."/>
            <person name="Wang J."/>
            <person name="Min J."/>
            <person name="Poulain J."/>
            <person name="Wang J."/>
            <person name="Hatakeyama K."/>
            <person name="Wu K."/>
            <person name="Wang L."/>
            <person name="Fang L."/>
            <person name="Trick M."/>
            <person name="Links M.G."/>
            <person name="Zhao M."/>
            <person name="Jin M."/>
            <person name="Ramchiary N."/>
            <person name="Drou N."/>
            <person name="Berkman P.J."/>
            <person name="Cai Q."/>
            <person name="Huang Q."/>
            <person name="Li R."/>
            <person name="Tabata S."/>
            <person name="Cheng S."/>
            <person name="Zhang S."/>
            <person name="Zhang S."/>
            <person name="Huang S."/>
            <person name="Sato S."/>
            <person name="Sun S."/>
            <person name="Kwon S.J."/>
            <person name="Choi S.R."/>
            <person name="Lee T.H."/>
            <person name="Fan W."/>
            <person name="Zhao X."/>
            <person name="Tan X."/>
            <person name="Xu X."/>
            <person name="Wang Y."/>
            <person name="Qiu Y."/>
            <person name="Yin Y."/>
            <person name="Li Y."/>
            <person name="Du Y."/>
            <person name="Liao Y."/>
            <person name="Lim Y."/>
            <person name="Narusaka Y."/>
            <person name="Wang Y."/>
            <person name="Wang Z."/>
            <person name="Li Z."/>
            <person name="Wang Z."/>
            <person name="Xiong Z."/>
            <person name="Zhang Z."/>
        </authorList>
    </citation>
    <scope>NUCLEOTIDE SEQUENCE [LARGE SCALE GENOMIC DNA]</scope>
    <source>
        <strain evidence="2">cv. Chiifu-401-42</strain>
    </source>
</reference>
<dbReference type="Gramene" id="Bra038981.1">
    <property type="protein sequence ID" value="Bra038981.1-P"/>
    <property type="gene ID" value="Bra038981"/>
</dbReference>
<evidence type="ECO:0000313" key="2">
    <source>
        <dbReference type="Proteomes" id="UP000011750"/>
    </source>
</evidence>
<dbReference type="AlphaFoldDB" id="M4FD11"/>
<evidence type="ECO:0000313" key="1">
    <source>
        <dbReference type="EnsemblPlants" id="Bra038981.1-P"/>
    </source>
</evidence>
<keyword evidence="2" id="KW-1185">Reference proteome</keyword>
<accession>M4FD11</accession>
<dbReference type="EnsemblPlants" id="Bra038981.1">
    <property type="protein sequence ID" value="Bra038981.1-P"/>
    <property type="gene ID" value="Bra038981"/>
</dbReference>
<dbReference type="HOGENOM" id="CLU_2577232_0_0_1"/>
<proteinExistence type="predicted"/>
<organism evidence="1 2">
    <name type="scientific">Brassica campestris</name>
    <name type="common">Field mustard</name>
    <dbReference type="NCBI Taxonomy" id="3711"/>
    <lineage>
        <taxon>Eukaryota</taxon>
        <taxon>Viridiplantae</taxon>
        <taxon>Streptophyta</taxon>
        <taxon>Embryophyta</taxon>
        <taxon>Tracheophyta</taxon>
        <taxon>Spermatophyta</taxon>
        <taxon>Magnoliopsida</taxon>
        <taxon>eudicotyledons</taxon>
        <taxon>Gunneridae</taxon>
        <taxon>Pentapetalae</taxon>
        <taxon>rosids</taxon>
        <taxon>malvids</taxon>
        <taxon>Brassicales</taxon>
        <taxon>Brassicaceae</taxon>
        <taxon>Brassiceae</taxon>
        <taxon>Brassica</taxon>
    </lineage>
</organism>
<dbReference type="Proteomes" id="UP000011750">
    <property type="component" value="Unassembled WGS sequence"/>
</dbReference>
<reference evidence="1" key="3">
    <citation type="submission" date="2023-03" db="UniProtKB">
        <authorList>
            <consortium name="EnsemblPlants"/>
        </authorList>
    </citation>
    <scope>IDENTIFICATION</scope>
    <source>
        <strain evidence="1">cv. Chiifu-401-42</strain>
    </source>
</reference>